<dbReference type="RefSeq" id="WP_123086148.1">
    <property type="nucleotide sequence ID" value="NZ_RIBS01000001.1"/>
</dbReference>
<dbReference type="SUPFAM" id="SSF158855">
    <property type="entry name" value="Lipase chaperone-like"/>
    <property type="match status" value="1"/>
</dbReference>
<keyword evidence="10" id="KW-0443">Lipid metabolism</keyword>
<dbReference type="GO" id="GO:0006457">
    <property type="term" value="P:protein folding"/>
    <property type="evidence" value="ECO:0007669"/>
    <property type="project" value="InterPro"/>
</dbReference>
<evidence type="ECO:0000256" key="14">
    <source>
        <dbReference type="ARBA" id="ARBA00031542"/>
    </source>
</evidence>
<keyword evidence="18" id="KW-1185">Reference proteome</keyword>
<keyword evidence="5" id="KW-1003">Cell membrane</keyword>
<evidence type="ECO:0000256" key="5">
    <source>
        <dbReference type="ARBA" id="ARBA00022475"/>
    </source>
</evidence>
<dbReference type="GO" id="GO:0016042">
    <property type="term" value="P:lipid catabolic process"/>
    <property type="evidence" value="ECO:0007669"/>
    <property type="project" value="UniProtKB-KW"/>
</dbReference>
<evidence type="ECO:0000256" key="2">
    <source>
        <dbReference type="ARBA" id="ARBA00004383"/>
    </source>
</evidence>
<evidence type="ECO:0000256" key="1">
    <source>
        <dbReference type="ARBA" id="ARBA00003280"/>
    </source>
</evidence>
<dbReference type="Pfam" id="PF03280">
    <property type="entry name" value="Lipase_chap"/>
    <property type="match status" value="1"/>
</dbReference>
<accession>A0A3M8T2R4</accession>
<comment type="caution">
    <text evidence="17">The sequence shown here is derived from an EMBL/GenBank/DDBJ whole genome shotgun (WGS) entry which is preliminary data.</text>
</comment>
<gene>
    <name evidence="17" type="ORF">EER27_00905</name>
</gene>
<dbReference type="AlphaFoldDB" id="A0A3M8T2R4"/>
<keyword evidence="6" id="KW-0997">Cell inner membrane</keyword>
<dbReference type="OrthoDB" id="7025807at2"/>
<sequence length="331" mass="35988">MRRRWLIPLAACVLAAGLIAVIGLGSASADGAVAAASSAGVAGRQAPDRLPLPAAGPGERAEARRDSLQGTSVDGAITLDAAGKPVPDRAMRRLFDYFLTRLGERDLAAIRDDVRRHLQPRLGPAALAQVLAWFDRYVVLERESAALGVGGDLRADLQRRHALRRRHLGDAVALAWYGEDERALAVAIARREVLRDPALSPQQRAERLAQLDRASGAASDATRTESQLVELVREQSALFDAQATSPAQRMAEREALFGVAAARRLATLDARRAQWDGRVSAYRDQRRRLLADTSLSAAERQRRVDGLLAGFTGNERRRVEALARHDPATTR</sequence>
<evidence type="ECO:0000313" key="18">
    <source>
        <dbReference type="Proteomes" id="UP000267049"/>
    </source>
</evidence>
<evidence type="ECO:0000256" key="3">
    <source>
        <dbReference type="ARBA" id="ARBA00010358"/>
    </source>
</evidence>
<evidence type="ECO:0000256" key="11">
    <source>
        <dbReference type="ARBA" id="ARBA00023136"/>
    </source>
</evidence>
<evidence type="ECO:0000256" key="6">
    <source>
        <dbReference type="ARBA" id="ARBA00022519"/>
    </source>
</evidence>
<evidence type="ECO:0000256" key="12">
    <source>
        <dbReference type="ARBA" id="ARBA00023186"/>
    </source>
</evidence>
<evidence type="ECO:0000256" key="7">
    <source>
        <dbReference type="ARBA" id="ARBA00022692"/>
    </source>
</evidence>
<keyword evidence="7" id="KW-0812">Transmembrane</keyword>
<comment type="function">
    <text evidence="1">May be involved in the folding of the extracellular lipase during its passage through the periplasm.</text>
</comment>
<keyword evidence="9" id="KW-1133">Transmembrane helix</keyword>
<evidence type="ECO:0000256" key="13">
    <source>
        <dbReference type="ARBA" id="ARBA00030948"/>
    </source>
</evidence>
<evidence type="ECO:0000256" key="16">
    <source>
        <dbReference type="SAM" id="MobiDB-lite"/>
    </source>
</evidence>
<evidence type="ECO:0000256" key="9">
    <source>
        <dbReference type="ARBA" id="ARBA00022989"/>
    </source>
</evidence>
<organism evidence="17 18">
    <name type="scientific">Montanilutibacter psychrotolerans</name>
    <dbReference type="NCBI Taxonomy" id="1327343"/>
    <lineage>
        <taxon>Bacteria</taxon>
        <taxon>Pseudomonadati</taxon>
        <taxon>Pseudomonadota</taxon>
        <taxon>Gammaproteobacteria</taxon>
        <taxon>Lysobacterales</taxon>
        <taxon>Lysobacteraceae</taxon>
        <taxon>Montanilutibacter</taxon>
    </lineage>
</organism>
<evidence type="ECO:0000256" key="8">
    <source>
        <dbReference type="ARBA" id="ARBA00022963"/>
    </source>
</evidence>
<keyword evidence="11" id="KW-0472">Membrane</keyword>
<dbReference type="EMBL" id="RIBS01000001">
    <property type="protein sequence ID" value="RNF86026.1"/>
    <property type="molecule type" value="Genomic_DNA"/>
</dbReference>
<comment type="subcellular location">
    <subcellularLocation>
        <location evidence="2">Cell inner membrane</location>
        <topology evidence="2">Single-pass membrane protein</topology>
        <orientation evidence="2">Periplasmic side</orientation>
    </subcellularLocation>
</comment>
<evidence type="ECO:0000256" key="15">
    <source>
        <dbReference type="ARBA" id="ARBA00033028"/>
    </source>
</evidence>
<protein>
    <recommendedName>
        <fullName evidence="4">Lipase chaperone</fullName>
    </recommendedName>
    <alternativeName>
        <fullName evidence="15">Lipase foldase</fullName>
    </alternativeName>
    <alternativeName>
        <fullName evidence="13">Lipase helper protein</fullName>
    </alternativeName>
    <alternativeName>
        <fullName evidence="14">Lipase modulator</fullName>
    </alternativeName>
</protein>
<dbReference type="GO" id="GO:0005886">
    <property type="term" value="C:plasma membrane"/>
    <property type="evidence" value="ECO:0007669"/>
    <property type="project" value="UniProtKB-SubCell"/>
</dbReference>
<dbReference type="GO" id="GO:0051082">
    <property type="term" value="F:unfolded protein binding"/>
    <property type="evidence" value="ECO:0007669"/>
    <property type="project" value="InterPro"/>
</dbReference>
<evidence type="ECO:0000256" key="10">
    <source>
        <dbReference type="ARBA" id="ARBA00023098"/>
    </source>
</evidence>
<evidence type="ECO:0000313" key="17">
    <source>
        <dbReference type="EMBL" id="RNF86026.1"/>
    </source>
</evidence>
<comment type="similarity">
    <text evidence="3">Belongs to the lipase chaperone family.</text>
</comment>
<dbReference type="Proteomes" id="UP000267049">
    <property type="component" value="Unassembled WGS sequence"/>
</dbReference>
<keyword evidence="8" id="KW-0442">Lipid degradation</keyword>
<keyword evidence="12" id="KW-0143">Chaperone</keyword>
<name>A0A3M8T2R4_9GAMM</name>
<proteinExistence type="inferred from homology"/>
<feature type="region of interest" description="Disordered" evidence="16">
    <location>
        <begin position="44"/>
        <end position="69"/>
    </location>
</feature>
<evidence type="ECO:0000256" key="4">
    <source>
        <dbReference type="ARBA" id="ARBA00019692"/>
    </source>
</evidence>
<dbReference type="InterPro" id="IPR004961">
    <property type="entry name" value="Lipase_chaperone"/>
</dbReference>
<reference evidence="17 18" key="1">
    <citation type="submission" date="2018-11" db="EMBL/GenBank/DDBJ databases">
        <title>Lysobacter cryohumiis sp. nov., isolated from soil in the Tianshan Mountains, Xinjiang, China.</title>
        <authorList>
            <person name="Luo Y."/>
            <person name="Sheng H."/>
        </authorList>
    </citation>
    <scope>NUCLEOTIDE SEQUENCE [LARGE SCALE GENOMIC DNA]</scope>
    <source>
        <strain evidence="17 18">ZS60</strain>
    </source>
</reference>